<dbReference type="EMBL" id="JADCSA010000003">
    <property type="protein sequence ID" value="MBE7323786.1"/>
    <property type="molecule type" value="Genomic_DNA"/>
</dbReference>
<dbReference type="InterPro" id="IPR035940">
    <property type="entry name" value="CAP_sf"/>
</dbReference>
<comment type="caution">
    <text evidence="3">The sequence shown here is derived from an EMBL/GenBank/DDBJ whole genome shotgun (WGS) entry which is preliminary data.</text>
</comment>
<protein>
    <recommendedName>
        <fullName evidence="5">SCP domain-containing protein</fullName>
    </recommendedName>
</protein>
<dbReference type="RefSeq" id="WP_193637126.1">
    <property type="nucleotide sequence ID" value="NZ_JADCSA010000003.1"/>
</dbReference>
<keyword evidence="4" id="KW-1185">Reference proteome</keyword>
<keyword evidence="2" id="KW-0732">Signal</keyword>
<accession>A0ABR9RQD6</accession>
<proteinExistence type="predicted"/>
<reference evidence="3 4" key="1">
    <citation type="submission" date="2020-10" db="EMBL/GenBank/DDBJ databases">
        <title>Nocardioides sp. isolated from sludge.</title>
        <authorList>
            <person name="Zhang X."/>
        </authorList>
    </citation>
    <scope>NUCLEOTIDE SEQUENCE [LARGE SCALE GENOMIC DNA]</scope>
    <source>
        <strain evidence="3 4">Y6</strain>
    </source>
</reference>
<evidence type="ECO:0000256" key="1">
    <source>
        <dbReference type="SAM" id="MobiDB-lite"/>
    </source>
</evidence>
<evidence type="ECO:0000313" key="4">
    <source>
        <dbReference type="Proteomes" id="UP000756387"/>
    </source>
</evidence>
<dbReference type="Proteomes" id="UP000756387">
    <property type="component" value="Unassembled WGS sequence"/>
</dbReference>
<evidence type="ECO:0008006" key="5">
    <source>
        <dbReference type="Google" id="ProtNLM"/>
    </source>
</evidence>
<dbReference type="Gene3D" id="3.40.33.10">
    <property type="entry name" value="CAP"/>
    <property type="match status" value="1"/>
</dbReference>
<feature type="compositionally biased region" description="Low complexity" evidence="1">
    <location>
        <begin position="28"/>
        <end position="43"/>
    </location>
</feature>
<evidence type="ECO:0000256" key="2">
    <source>
        <dbReference type="SAM" id="SignalP"/>
    </source>
</evidence>
<feature type="signal peptide" evidence="2">
    <location>
        <begin position="1"/>
        <end position="24"/>
    </location>
</feature>
<name>A0ABR9RQD6_9ACTN</name>
<gene>
    <name evidence="3" type="ORF">IEQ44_03875</name>
</gene>
<feature type="chain" id="PRO_5046187327" description="SCP domain-containing protein" evidence="2">
    <location>
        <begin position="25"/>
        <end position="173"/>
    </location>
</feature>
<evidence type="ECO:0000313" key="3">
    <source>
        <dbReference type="EMBL" id="MBE7323786.1"/>
    </source>
</evidence>
<organism evidence="3 4">
    <name type="scientific">Nocardioides malaquae</name>
    <dbReference type="NCBI Taxonomy" id="2773426"/>
    <lineage>
        <taxon>Bacteria</taxon>
        <taxon>Bacillati</taxon>
        <taxon>Actinomycetota</taxon>
        <taxon>Actinomycetes</taxon>
        <taxon>Propionibacteriales</taxon>
        <taxon>Nocardioidaceae</taxon>
        <taxon>Nocardioides</taxon>
    </lineage>
</organism>
<sequence length="173" mass="18029">MKSFATSVAALGTVLLLAVVPAHGSGAGAPDGSAAGADTSAAAKQAPKGEKKYRTSAQRAVNAHRAEADLKKVRFTGQRCLRKAAAAYAERSADAQGMVPHDLKALARRCEVSGLREALGIGFTTGAKMVDAWMTVGGSHRRAVMHRKNRVGAVEARRGDDGLWYGIMLVAAS</sequence>
<feature type="region of interest" description="Disordered" evidence="1">
    <location>
        <begin position="28"/>
        <end position="54"/>
    </location>
</feature>